<evidence type="ECO:0000256" key="2">
    <source>
        <dbReference type="ARBA" id="ARBA00023110"/>
    </source>
</evidence>
<evidence type="ECO:0000256" key="4">
    <source>
        <dbReference type="RuleBase" id="RU363019"/>
    </source>
</evidence>
<organism evidence="6 7">
    <name type="scientific">Muribaculum gordoncarteri</name>
    <dbReference type="NCBI Taxonomy" id="2530390"/>
    <lineage>
        <taxon>Bacteria</taxon>
        <taxon>Pseudomonadati</taxon>
        <taxon>Bacteroidota</taxon>
        <taxon>Bacteroidia</taxon>
        <taxon>Bacteroidales</taxon>
        <taxon>Muribaculaceae</taxon>
        <taxon>Muribaculum</taxon>
    </lineage>
</organism>
<evidence type="ECO:0000256" key="3">
    <source>
        <dbReference type="ARBA" id="ARBA00023235"/>
    </source>
</evidence>
<dbReference type="EC" id="5.2.1.8" evidence="4"/>
<dbReference type="PANTHER" id="PTHR45625">
    <property type="entry name" value="PEPTIDYL-PROLYL CIS-TRANS ISOMERASE-RELATED"/>
    <property type="match status" value="1"/>
</dbReference>
<dbReference type="InterPro" id="IPR020892">
    <property type="entry name" value="Cyclophilin-type_PPIase_CS"/>
</dbReference>
<evidence type="ECO:0000259" key="5">
    <source>
        <dbReference type="PROSITE" id="PS50072"/>
    </source>
</evidence>
<dbReference type="PROSITE" id="PS50072">
    <property type="entry name" value="CSA_PPIASE_2"/>
    <property type="match status" value="1"/>
</dbReference>
<keyword evidence="7" id="KW-1185">Reference proteome</keyword>
<keyword evidence="3 4" id="KW-0413">Isomerase</keyword>
<dbReference type="EMBL" id="CP039393">
    <property type="protein sequence ID" value="QCD37079.1"/>
    <property type="molecule type" value="Genomic_DNA"/>
</dbReference>
<evidence type="ECO:0000313" key="7">
    <source>
        <dbReference type="Proteomes" id="UP000297031"/>
    </source>
</evidence>
<evidence type="ECO:0000313" key="6">
    <source>
        <dbReference type="EMBL" id="QCD37079.1"/>
    </source>
</evidence>
<gene>
    <name evidence="6" type="ORF">E7746_09800</name>
</gene>
<dbReference type="PROSITE" id="PS00170">
    <property type="entry name" value="CSA_PPIASE_1"/>
    <property type="match status" value="1"/>
</dbReference>
<dbReference type="PRINTS" id="PR00153">
    <property type="entry name" value="CSAPPISMRASE"/>
</dbReference>
<dbReference type="InterPro" id="IPR044666">
    <property type="entry name" value="Cyclophilin_A-like"/>
</dbReference>
<dbReference type="GO" id="GO:0006457">
    <property type="term" value="P:protein folding"/>
    <property type="evidence" value="ECO:0007669"/>
    <property type="project" value="InterPro"/>
</dbReference>
<feature type="domain" description="PPIase cyclophilin-type" evidence="5">
    <location>
        <begin position="13"/>
        <end position="250"/>
    </location>
</feature>
<dbReference type="PANTHER" id="PTHR45625:SF4">
    <property type="entry name" value="PEPTIDYLPROLYL ISOMERASE DOMAIN AND WD REPEAT-CONTAINING PROTEIN 1"/>
    <property type="match status" value="1"/>
</dbReference>
<dbReference type="Pfam" id="PF00160">
    <property type="entry name" value="Pro_isomerase"/>
    <property type="match status" value="2"/>
</dbReference>
<dbReference type="InterPro" id="IPR002130">
    <property type="entry name" value="Cyclophilin-type_PPIase_dom"/>
</dbReference>
<reference evidence="6 7" key="1">
    <citation type="submission" date="2019-02" db="EMBL/GenBank/DDBJ databases">
        <title>Isolation and identification of novel species under the genus Muribaculum.</title>
        <authorList>
            <person name="Miyake S."/>
            <person name="Ding Y."/>
            <person name="Low A."/>
            <person name="Soh M."/>
            <person name="Seedorf H."/>
        </authorList>
    </citation>
    <scope>NUCLEOTIDE SEQUENCE [LARGE SCALE GENOMIC DNA]</scope>
    <source>
        <strain evidence="6 7">TLL-A4</strain>
    </source>
</reference>
<proteinExistence type="inferred from homology"/>
<protein>
    <recommendedName>
        <fullName evidence="4">Peptidyl-prolyl cis-trans isomerase</fullName>
        <shortName evidence="4">PPIase</shortName>
        <ecNumber evidence="4">5.2.1.8</ecNumber>
    </recommendedName>
</protein>
<dbReference type="Proteomes" id="UP000297031">
    <property type="component" value="Chromosome"/>
</dbReference>
<dbReference type="OrthoDB" id="9807797at2"/>
<keyword evidence="2 4" id="KW-0697">Rotamase</keyword>
<dbReference type="KEGG" id="mgod:E7746_09800"/>
<dbReference type="GO" id="GO:0003755">
    <property type="term" value="F:peptidyl-prolyl cis-trans isomerase activity"/>
    <property type="evidence" value="ECO:0007669"/>
    <property type="project" value="UniProtKB-UniRule"/>
</dbReference>
<dbReference type="AlphaFoldDB" id="A0A4P7VRU0"/>
<dbReference type="SUPFAM" id="SSF50891">
    <property type="entry name" value="Cyclophilin-like"/>
    <property type="match status" value="2"/>
</dbReference>
<comment type="catalytic activity">
    <reaction evidence="4">
        <text>[protein]-peptidylproline (omega=180) = [protein]-peptidylproline (omega=0)</text>
        <dbReference type="Rhea" id="RHEA:16237"/>
        <dbReference type="Rhea" id="RHEA-COMP:10747"/>
        <dbReference type="Rhea" id="RHEA-COMP:10748"/>
        <dbReference type="ChEBI" id="CHEBI:83833"/>
        <dbReference type="ChEBI" id="CHEBI:83834"/>
        <dbReference type="EC" id="5.2.1.8"/>
    </reaction>
</comment>
<name>A0A4P7VRU0_9BACT</name>
<comment type="function">
    <text evidence="4">PPIases accelerate the folding of proteins. It catalyzes the cis-trans isomerization of proline imidic peptide bonds in oligopeptides.</text>
</comment>
<comment type="similarity">
    <text evidence="1 4">Belongs to the cyclophilin-type PPIase family.</text>
</comment>
<dbReference type="CDD" id="cd00317">
    <property type="entry name" value="cyclophilin"/>
    <property type="match status" value="1"/>
</dbReference>
<evidence type="ECO:0000256" key="1">
    <source>
        <dbReference type="ARBA" id="ARBA00007365"/>
    </source>
</evidence>
<sequence length="252" mass="28173">MTDSTDIIVDIATSMGDIKVRLYGDTPKHRDNFVKLANEGFYDGVLFHRVINEFMVQTGDPDSKNAAKGAQLGSGGPEYTIDAEFVYPKHFHKYGALAAARLGDDINPEQKSSGSQFYIVTGKAYNQSQLKQMEQQLGMMQKQRIFDNLASMNRDKIMELRRNRDSVALQNLQQELLAITETEAAKNPAKLTDEQIKAYSTVGGTPHLDGTYTVFGEVISGMDVVEKIQKAETDRNDRPVDDIKIIKMTVEK</sequence>
<dbReference type="Gene3D" id="2.40.100.10">
    <property type="entry name" value="Cyclophilin-like"/>
    <property type="match status" value="2"/>
</dbReference>
<accession>A0A4P7VRU0</accession>
<dbReference type="InterPro" id="IPR029000">
    <property type="entry name" value="Cyclophilin-like_dom_sf"/>
</dbReference>